<keyword evidence="1" id="KW-0472">Membrane</keyword>
<organism evidence="2">
    <name type="scientific">Siphoviridae sp. ctzCL6</name>
    <dbReference type="NCBI Taxonomy" id="2827978"/>
    <lineage>
        <taxon>Viruses</taxon>
        <taxon>Duplodnaviria</taxon>
        <taxon>Heunggongvirae</taxon>
        <taxon>Uroviricota</taxon>
        <taxon>Caudoviricetes</taxon>
    </lineage>
</organism>
<evidence type="ECO:0000313" key="2">
    <source>
        <dbReference type="EMBL" id="DAF46284.1"/>
    </source>
</evidence>
<reference evidence="2" key="1">
    <citation type="journal article" date="2021" name="Proc. Natl. Acad. Sci. U.S.A.">
        <title>A Catalog of Tens of Thousands of Viruses from Human Metagenomes Reveals Hidden Associations with Chronic Diseases.</title>
        <authorList>
            <person name="Tisza M.J."/>
            <person name="Buck C.B."/>
        </authorList>
    </citation>
    <scope>NUCLEOTIDE SEQUENCE</scope>
    <source>
        <strain evidence="2">CtzCL6</strain>
    </source>
</reference>
<dbReference type="EMBL" id="BK032534">
    <property type="protein sequence ID" value="DAF46284.1"/>
    <property type="molecule type" value="Genomic_DNA"/>
</dbReference>
<proteinExistence type="predicted"/>
<keyword evidence="1" id="KW-1133">Transmembrane helix</keyword>
<protein>
    <submittedName>
        <fullName evidence="2">Uncharacterized protein</fullName>
    </submittedName>
</protein>
<sequence length="62" mass="7309">MKVRFNGKYNFFLTQFVHFIVLDYLWKILEIIILGGVRGNLADSIMLALICVYIAWILDKEE</sequence>
<keyword evidence="1" id="KW-0812">Transmembrane</keyword>
<accession>A0A8S5S5G2</accession>
<feature type="transmembrane region" description="Helical" evidence="1">
    <location>
        <begin position="12"/>
        <end position="35"/>
    </location>
</feature>
<feature type="transmembrane region" description="Helical" evidence="1">
    <location>
        <begin position="41"/>
        <end position="58"/>
    </location>
</feature>
<evidence type="ECO:0000256" key="1">
    <source>
        <dbReference type="SAM" id="Phobius"/>
    </source>
</evidence>
<name>A0A8S5S5G2_9CAUD</name>